<comment type="caution">
    <text evidence="2">The sequence shown here is derived from an EMBL/GenBank/DDBJ whole genome shotgun (WGS) entry which is preliminary data.</text>
</comment>
<dbReference type="AlphaFoldDB" id="A0A832G1X5"/>
<evidence type="ECO:0000313" key="2">
    <source>
        <dbReference type="EMBL" id="HGT48519.1"/>
    </source>
</evidence>
<organism evidence="2">
    <name type="scientific">Ignavibacterium album</name>
    <dbReference type="NCBI Taxonomy" id="591197"/>
    <lineage>
        <taxon>Bacteria</taxon>
        <taxon>Pseudomonadati</taxon>
        <taxon>Ignavibacteriota</taxon>
        <taxon>Ignavibacteria</taxon>
        <taxon>Ignavibacteriales</taxon>
        <taxon>Ignavibacteriaceae</taxon>
        <taxon>Ignavibacterium</taxon>
    </lineage>
</organism>
<protein>
    <submittedName>
        <fullName evidence="2">GNAT family N-acetyltransferase</fullName>
    </submittedName>
</protein>
<dbReference type="InterPro" id="IPR016181">
    <property type="entry name" value="Acyl_CoA_acyltransferase"/>
</dbReference>
<reference evidence="2" key="1">
    <citation type="journal article" date="2020" name="mSystems">
        <title>Genome- and Community-Level Interaction Insights into Carbon Utilization and Element Cycling Functions of Hydrothermarchaeota in Hydrothermal Sediment.</title>
        <authorList>
            <person name="Zhou Z."/>
            <person name="Liu Y."/>
            <person name="Xu W."/>
            <person name="Pan J."/>
            <person name="Luo Z.H."/>
            <person name="Li M."/>
        </authorList>
    </citation>
    <scope>NUCLEOTIDE SEQUENCE [LARGE SCALE GENOMIC DNA]</scope>
    <source>
        <strain evidence="2">SpSt-500</strain>
    </source>
</reference>
<name>A0A832G1X5_9BACT</name>
<dbReference type="EMBL" id="DSVI01000018">
    <property type="protein sequence ID" value="HGT48519.1"/>
    <property type="molecule type" value="Genomic_DNA"/>
</dbReference>
<dbReference type="InterPro" id="IPR000182">
    <property type="entry name" value="GNAT_dom"/>
</dbReference>
<proteinExistence type="predicted"/>
<gene>
    <name evidence="2" type="ORF">ENS56_10820</name>
</gene>
<dbReference type="Pfam" id="PF00583">
    <property type="entry name" value="Acetyltransf_1"/>
    <property type="match status" value="1"/>
</dbReference>
<dbReference type="Gene3D" id="3.40.630.30">
    <property type="match status" value="1"/>
</dbReference>
<dbReference type="SUPFAM" id="SSF55729">
    <property type="entry name" value="Acyl-CoA N-acyltransferases (Nat)"/>
    <property type="match status" value="1"/>
</dbReference>
<dbReference type="PROSITE" id="PS51186">
    <property type="entry name" value="GNAT"/>
    <property type="match status" value="1"/>
</dbReference>
<sequence length="197" mass="23261">MNKTEIKILPLTADENLIGKITSLHKQLFDKDHFTARFDEKLLNKYFYLLLSNSSHKICAFKDQEVIGYLIAGVKLDDVLRKFSKEYFIRLIILLIKNPRFLLEKFLDLMTRLIHKNKKSKADMRLFLIASKHDENIKGVGKLLIENLEKHLIEKGITFYGLSVRKHNQQAINFYKRLGFIEEFITHKSIYFIKKLS</sequence>
<evidence type="ECO:0000259" key="1">
    <source>
        <dbReference type="PROSITE" id="PS51186"/>
    </source>
</evidence>
<dbReference type="GO" id="GO:0016747">
    <property type="term" value="F:acyltransferase activity, transferring groups other than amino-acyl groups"/>
    <property type="evidence" value="ECO:0007669"/>
    <property type="project" value="InterPro"/>
</dbReference>
<accession>A0A832G1X5</accession>
<keyword evidence="2" id="KW-0808">Transferase</keyword>
<feature type="domain" description="N-acetyltransferase" evidence="1">
    <location>
        <begin position="138"/>
        <end position="197"/>
    </location>
</feature>